<feature type="domain" description="DUF6533" evidence="1">
    <location>
        <begin position="22"/>
        <end position="67"/>
    </location>
</feature>
<sequence length="70" mass="8165">MSDSNPFLLLQHAFSAMVDSDYSRAGAVTFVVCDIISHFPEEVKHIWQKKWTPIKVLYIIARYYTLLFLV</sequence>
<organism evidence="2 3">
    <name type="scientific">Coprinopsis cinerea (strain Okayama-7 / 130 / ATCC MYA-4618 / FGSC 9003)</name>
    <name type="common">Inky cap fungus</name>
    <name type="synonym">Hormographiella aspergillata</name>
    <dbReference type="NCBI Taxonomy" id="240176"/>
    <lineage>
        <taxon>Eukaryota</taxon>
        <taxon>Fungi</taxon>
        <taxon>Dikarya</taxon>
        <taxon>Basidiomycota</taxon>
        <taxon>Agaricomycotina</taxon>
        <taxon>Agaricomycetes</taxon>
        <taxon>Agaricomycetidae</taxon>
        <taxon>Agaricales</taxon>
        <taxon>Agaricineae</taxon>
        <taxon>Psathyrellaceae</taxon>
        <taxon>Coprinopsis</taxon>
    </lineage>
</organism>
<evidence type="ECO:0000313" key="3">
    <source>
        <dbReference type="Proteomes" id="UP000001861"/>
    </source>
</evidence>
<keyword evidence="3" id="KW-1185">Reference proteome</keyword>
<dbReference type="EMBL" id="AACS02000011">
    <property type="protein sequence ID" value="EFI26743.1"/>
    <property type="molecule type" value="Genomic_DNA"/>
</dbReference>
<evidence type="ECO:0000259" key="1">
    <source>
        <dbReference type="Pfam" id="PF20151"/>
    </source>
</evidence>
<comment type="caution">
    <text evidence="2">The sequence shown here is derived from an EMBL/GenBank/DDBJ whole genome shotgun (WGS) entry which is preliminary data.</text>
</comment>
<gene>
    <name evidence="2" type="ORF">CC1G_15667</name>
</gene>
<reference evidence="2 3" key="1">
    <citation type="journal article" date="2010" name="Proc. Natl. Acad. Sci. U.S.A.">
        <title>Insights into evolution of multicellular fungi from the assembled chromosomes of the mushroom Coprinopsis cinerea (Coprinus cinereus).</title>
        <authorList>
            <person name="Stajich J.E."/>
            <person name="Wilke S.K."/>
            <person name="Ahren D."/>
            <person name="Au C.H."/>
            <person name="Birren B.W."/>
            <person name="Borodovsky M."/>
            <person name="Burns C."/>
            <person name="Canback B."/>
            <person name="Casselton L.A."/>
            <person name="Cheng C.K."/>
            <person name="Deng J."/>
            <person name="Dietrich F.S."/>
            <person name="Fargo D.C."/>
            <person name="Farman M.L."/>
            <person name="Gathman A.C."/>
            <person name="Goldberg J."/>
            <person name="Guigo R."/>
            <person name="Hoegger P.J."/>
            <person name="Hooker J.B."/>
            <person name="Huggins A."/>
            <person name="James T.Y."/>
            <person name="Kamada T."/>
            <person name="Kilaru S."/>
            <person name="Kodira C."/>
            <person name="Kues U."/>
            <person name="Kupfer D."/>
            <person name="Kwan H.S."/>
            <person name="Lomsadze A."/>
            <person name="Li W."/>
            <person name="Lilly W.W."/>
            <person name="Ma L.J."/>
            <person name="Mackey A.J."/>
            <person name="Manning G."/>
            <person name="Martin F."/>
            <person name="Muraguchi H."/>
            <person name="Natvig D.O."/>
            <person name="Palmerini H."/>
            <person name="Ramesh M.A."/>
            <person name="Rehmeyer C.J."/>
            <person name="Roe B.A."/>
            <person name="Shenoy N."/>
            <person name="Stanke M."/>
            <person name="Ter-Hovhannisyan V."/>
            <person name="Tunlid A."/>
            <person name="Velagapudi R."/>
            <person name="Vision T.J."/>
            <person name="Zeng Q."/>
            <person name="Zolan M.E."/>
            <person name="Pukkila P.J."/>
        </authorList>
    </citation>
    <scope>NUCLEOTIDE SEQUENCE [LARGE SCALE GENOMIC DNA]</scope>
    <source>
        <strain evidence="3">Okayama-7 / 130 / ATCC MYA-4618 / FGSC 9003</strain>
    </source>
</reference>
<name>D6RQC7_COPC7</name>
<dbReference type="HOGENOM" id="CLU_2757687_0_0_1"/>
<dbReference type="Pfam" id="PF20151">
    <property type="entry name" value="DUF6533"/>
    <property type="match status" value="1"/>
</dbReference>
<dbReference type="Proteomes" id="UP000001861">
    <property type="component" value="Unassembled WGS sequence"/>
</dbReference>
<dbReference type="VEuPathDB" id="FungiDB:CC1G_15667"/>
<dbReference type="KEGG" id="cci:CC1G_15667"/>
<dbReference type="RefSeq" id="XP_002910237.1">
    <property type="nucleotide sequence ID" value="XM_002910191.1"/>
</dbReference>
<accession>D6RQC7</accession>
<evidence type="ECO:0000313" key="2">
    <source>
        <dbReference type="EMBL" id="EFI26743.1"/>
    </source>
</evidence>
<protein>
    <recommendedName>
        <fullName evidence="1">DUF6533 domain-containing protein</fullName>
    </recommendedName>
</protein>
<dbReference type="AlphaFoldDB" id="D6RQC7"/>
<dbReference type="OrthoDB" id="2675435at2759"/>
<proteinExistence type="predicted"/>
<dbReference type="GeneID" id="9379482"/>
<dbReference type="InterPro" id="IPR045340">
    <property type="entry name" value="DUF6533"/>
</dbReference>
<dbReference type="InParanoid" id="D6RQC7"/>